<dbReference type="STRING" id="156994.SAMN04488028_101265"/>
<dbReference type="SUPFAM" id="SSF53474">
    <property type="entry name" value="alpha/beta-Hydrolases"/>
    <property type="match status" value="1"/>
</dbReference>
<dbReference type="SMART" id="SM00342">
    <property type="entry name" value="HTH_ARAC"/>
    <property type="match status" value="1"/>
</dbReference>
<dbReference type="AlphaFoldDB" id="A0A1M6JP40"/>
<reference evidence="6" key="1">
    <citation type="submission" date="2016-11" db="EMBL/GenBank/DDBJ databases">
        <authorList>
            <person name="Varghese N."/>
            <person name="Submissions S."/>
        </authorList>
    </citation>
    <scope>NUCLEOTIDE SEQUENCE [LARGE SCALE GENOMIC DNA]</scope>
    <source>
        <strain evidence="6">DSM 26134</strain>
    </source>
</reference>
<evidence type="ECO:0000313" key="6">
    <source>
        <dbReference type="Proteomes" id="UP000184474"/>
    </source>
</evidence>
<dbReference type="SUPFAM" id="SSF55073">
    <property type="entry name" value="Nucleotide cyclase"/>
    <property type="match status" value="1"/>
</dbReference>
<dbReference type="InterPro" id="IPR018060">
    <property type="entry name" value="HTH_AraC"/>
</dbReference>
<dbReference type="InterPro" id="IPR050471">
    <property type="entry name" value="AB_hydrolase"/>
</dbReference>
<dbReference type="GO" id="GO:0043565">
    <property type="term" value="F:sequence-specific DNA binding"/>
    <property type="evidence" value="ECO:0007669"/>
    <property type="project" value="InterPro"/>
</dbReference>
<dbReference type="InterPro" id="IPR022742">
    <property type="entry name" value="Hydrolase_4"/>
</dbReference>
<feature type="domain" description="HTH araC/xylS-type" evidence="4">
    <location>
        <begin position="453"/>
        <end position="553"/>
    </location>
</feature>
<gene>
    <name evidence="5" type="ORF">SAMN04488028_101265</name>
</gene>
<dbReference type="InterPro" id="IPR029787">
    <property type="entry name" value="Nucleotide_cyclase"/>
</dbReference>
<proteinExistence type="predicted"/>
<protein>
    <submittedName>
        <fullName evidence="5">Pimeloyl-ACP methyl ester carboxylesterase</fullName>
    </submittedName>
</protein>
<dbReference type="Gene3D" id="1.10.10.60">
    <property type="entry name" value="Homeodomain-like"/>
    <property type="match status" value="1"/>
</dbReference>
<keyword evidence="6" id="KW-1185">Reference proteome</keyword>
<keyword evidence="2" id="KW-0238">DNA-binding</keyword>
<dbReference type="Gene3D" id="3.40.50.1820">
    <property type="entry name" value="alpha/beta hydrolase"/>
    <property type="match status" value="1"/>
</dbReference>
<dbReference type="EMBL" id="FRAA01000001">
    <property type="protein sequence ID" value="SHJ48406.1"/>
    <property type="molecule type" value="Genomic_DNA"/>
</dbReference>
<dbReference type="PANTHER" id="PTHR43433">
    <property type="entry name" value="HYDROLASE, ALPHA/BETA FOLD FAMILY PROTEIN"/>
    <property type="match status" value="1"/>
</dbReference>
<dbReference type="PANTHER" id="PTHR43433:SF8">
    <property type="entry name" value="BIFUNCTIONAL LIPASE_ADENYLATE CYCLASE LIPJ"/>
    <property type="match status" value="1"/>
</dbReference>
<dbReference type="GO" id="GO:0003700">
    <property type="term" value="F:DNA-binding transcription factor activity"/>
    <property type="evidence" value="ECO:0007669"/>
    <property type="project" value="InterPro"/>
</dbReference>
<dbReference type="Pfam" id="PF12833">
    <property type="entry name" value="HTH_18"/>
    <property type="match status" value="1"/>
</dbReference>
<name>A0A1M6JP40_REIAG</name>
<dbReference type="InterPro" id="IPR020449">
    <property type="entry name" value="Tscrpt_reg_AraC-type_HTH"/>
</dbReference>
<keyword evidence="1" id="KW-0805">Transcription regulation</keyword>
<dbReference type="InterPro" id="IPR009057">
    <property type="entry name" value="Homeodomain-like_sf"/>
</dbReference>
<keyword evidence="3" id="KW-0804">Transcription</keyword>
<organism evidence="5 6">
    <name type="scientific">Reichenbachiella agariperforans</name>
    <dbReference type="NCBI Taxonomy" id="156994"/>
    <lineage>
        <taxon>Bacteria</taxon>
        <taxon>Pseudomonadati</taxon>
        <taxon>Bacteroidota</taxon>
        <taxon>Cytophagia</taxon>
        <taxon>Cytophagales</taxon>
        <taxon>Reichenbachiellaceae</taxon>
        <taxon>Reichenbachiella</taxon>
    </lineage>
</organism>
<dbReference type="RefSeq" id="WP_170863708.1">
    <property type="nucleotide sequence ID" value="NZ_FRAA01000001.1"/>
</dbReference>
<evidence type="ECO:0000313" key="5">
    <source>
        <dbReference type="EMBL" id="SHJ48406.1"/>
    </source>
</evidence>
<dbReference type="PRINTS" id="PR00032">
    <property type="entry name" value="HTHARAC"/>
</dbReference>
<evidence type="ECO:0000256" key="1">
    <source>
        <dbReference type="ARBA" id="ARBA00023015"/>
    </source>
</evidence>
<dbReference type="InterPro" id="IPR029058">
    <property type="entry name" value="AB_hydrolase_fold"/>
</dbReference>
<dbReference type="Proteomes" id="UP000184474">
    <property type="component" value="Unassembled WGS sequence"/>
</dbReference>
<dbReference type="InterPro" id="IPR018062">
    <property type="entry name" value="HTH_AraC-typ_CS"/>
</dbReference>
<sequence length="570" mass="64148">MKPATQYTKSGHINIAYQVYGSGPIDLVYIPGWVSNIDWMWACPELVHFFEEVGKFARLILFDKRGTGLSDRIVELSTIEERMDDIRAVMDAVGSPKAVLFGHSEGGSVSALFAATYPNRTISLITFGAFAKRRYSPDYPWAPTDEERQKVYEMIENSWGSGEMRLESLAPSLANDRVFMDWLANYFRSGASPSAAMVLTKMNTEVDIVDILGSIKVPTLLMQRTHDVDVKIEEGRFIADRIEDSIFVEFEGSDHLFWAGNTEEVLEEIRAFVTHVIPKVSYQKRLLTILTGRVIPSDDMSHQEIVGQFVGQHRGSIIQFDQGVFIAAFEGPNKAVHCSLDLQNAVKGLALELAIGIHILEGAVDQVHFVRDETELLVNEILKHTQPNQILITQTVKHLLSGAGLNFVPHTSVFETVLGEKMLLFDVKDNTSADKYHVDFKASNLDRRGSFLENVLESIEENISNECFGVEMLCREVGVSERQLQRKLKAITNKSPNQLISSVRLHRAKELILGHHDYNITEIAFKMGFSNPSYFSKCFKKEFGLSPSDFLQNQSRYEPVAKTIALSEMI</sequence>
<dbReference type="Pfam" id="PF12146">
    <property type="entry name" value="Hydrolase_4"/>
    <property type="match status" value="1"/>
</dbReference>
<accession>A0A1M6JP40</accession>
<dbReference type="PROSITE" id="PS01124">
    <property type="entry name" value="HTH_ARAC_FAMILY_2"/>
    <property type="match status" value="1"/>
</dbReference>
<dbReference type="Gene3D" id="3.30.70.1230">
    <property type="entry name" value="Nucleotide cyclase"/>
    <property type="match status" value="1"/>
</dbReference>
<dbReference type="SUPFAM" id="SSF46689">
    <property type="entry name" value="Homeodomain-like"/>
    <property type="match status" value="1"/>
</dbReference>
<evidence type="ECO:0000256" key="3">
    <source>
        <dbReference type="ARBA" id="ARBA00023163"/>
    </source>
</evidence>
<evidence type="ECO:0000256" key="2">
    <source>
        <dbReference type="ARBA" id="ARBA00023125"/>
    </source>
</evidence>
<evidence type="ECO:0000259" key="4">
    <source>
        <dbReference type="PROSITE" id="PS01124"/>
    </source>
</evidence>
<dbReference type="PROSITE" id="PS00041">
    <property type="entry name" value="HTH_ARAC_FAMILY_1"/>
    <property type="match status" value="1"/>
</dbReference>